<dbReference type="SUPFAM" id="SSF56112">
    <property type="entry name" value="Protein kinase-like (PK-like)"/>
    <property type="match status" value="1"/>
</dbReference>
<evidence type="ECO:0000313" key="2">
    <source>
        <dbReference type="Proteomes" id="UP000295351"/>
    </source>
</evidence>
<reference evidence="1 2" key="1">
    <citation type="submission" date="2019-03" db="EMBL/GenBank/DDBJ databases">
        <title>Genomic Encyclopedia of Type Strains, Phase IV (KMG-IV): sequencing the most valuable type-strain genomes for metagenomic binning, comparative biology and taxonomic classification.</title>
        <authorList>
            <person name="Goeker M."/>
        </authorList>
    </citation>
    <scope>NUCLEOTIDE SEQUENCE [LARGE SCALE GENOMIC DNA]</scope>
    <source>
        <strain evidence="1 2">DSM 18401</strain>
    </source>
</reference>
<evidence type="ECO:0000313" key="1">
    <source>
        <dbReference type="EMBL" id="TCN46379.1"/>
    </source>
</evidence>
<name>A0A4R2D4W9_SHIGR</name>
<gene>
    <name evidence="1" type="ORF">EV665_10452</name>
</gene>
<comment type="caution">
    <text evidence="1">The sequence shown here is derived from an EMBL/GenBank/DDBJ whole genome shotgun (WGS) entry which is preliminary data.</text>
</comment>
<dbReference type="Proteomes" id="UP000295351">
    <property type="component" value="Unassembled WGS sequence"/>
</dbReference>
<sequence>MDGRLNDLSAIPDATPKDIETLLAVLARGARRIERVEMSFGTVWIKRYGTERPIVWSRAQNALAHLFRKPFLRASPRLGRTAMVDREVRRIAAFAAEGLPVPTVLYRSDSALVLSDAGPTVSARLRTLKTADPAGHEDLLVACAAELGALHARKLCHGRPHPRDLFLEGGRIGYMDFEEEPEAAMPLPAAQARDLWLLFLQLVPSALEGETTAGRALSAWQESAPGDALSELCLLVAFLAKFLWLTRLIGRVHMGSDLRRFLAATRYLSQVLLAPRPADASKAGKDD</sequence>
<protein>
    <submittedName>
        <fullName evidence="1">tRNA A-37 threonylcarbamoyl transferase component Bud32</fullName>
    </submittedName>
</protein>
<dbReference type="EMBL" id="SLVX01000004">
    <property type="protein sequence ID" value="TCN46379.1"/>
    <property type="molecule type" value="Genomic_DNA"/>
</dbReference>
<dbReference type="RefSeq" id="WP_064332219.1">
    <property type="nucleotide sequence ID" value="NZ_BAABEI010000012.1"/>
</dbReference>
<dbReference type="GO" id="GO:0016740">
    <property type="term" value="F:transferase activity"/>
    <property type="evidence" value="ECO:0007669"/>
    <property type="project" value="UniProtKB-KW"/>
</dbReference>
<proteinExistence type="predicted"/>
<accession>A0A4R2D4W9</accession>
<organism evidence="1 2">
    <name type="scientific">Shinella granuli</name>
    <dbReference type="NCBI Taxonomy" id="323621"/>
    <lineage>
        <taxon>Bacteria</taxon>
        <taxon>Pseudomonadati</taxon>
        <taxon>Pseudomonadota</taxon>
        <taxon>Alphaproteobacteria</taxon>
        <taxon>Hyphomicrobiales</taxon>
        <taxon>Rhizobiaceae</taxon>
        <taxon>Shinella</taxon>
    </lineage>
</organism>
<dbReference type="InterPro" id="IPR011009">
    <property type="entry name" value="Kinase-like_dom_sf"/>
</dbReference>
<keyword evidence="2" id="KW-1185">Reference proteome</keyword>
<keyword evidence="1" id="KW-0808">Transferase</keyword>
<dbReference type="AlphaFoldDB" id="A0A4R2D4W9"/>